<reference evidence="2 3" key="1">
    <citation type="submission" date="2016-03" db="EMBL/GenBank/DDBJ databases">
        <authorList>
            <person name="Ploux O."/>
        </authorList>
    </citation>
    <scope>NUCLEOTIDE SEQUENCE [LARGE SCALE GENOMIC DNA]</scope>
    <source>
        <strain evidence="2 3">R-45370</strain>
    </source>
</reference>
<keyword evidence="3" id="KW-1185">Reference proteome</keyword>
<dbReference type="EMBL" id="LUUI01000127">
    <property type="protein sequence ID" value="OAI12687.1"/>
    <property type="molecule type" value="Genomic_DNA"/>
</dbReference>
<dbReference type="OrthoDB" id="5703902at2"/>
<evidence type="ECO:0000313" key="2">
    <source>
        <dbReference type="EMBL" id="OAI12687.1"/>
    </source>
</evidence>
<keyword evidence="1" id="KW-0472">Membrane</keyword>
<dbReference type="RefSeq" id="WP_066985105.1">
    <property type="nucleotide sequence ID" value="NZ_LUUI01000127.1"/>
</dbReference>
<organism evidence="2 3">
    <name type="scientific">Methylomonas lenta</name>
    <dbReference type="NCBI Taxonomy" id="980561"/>
    <lineage>
        <taxon>Bacteria</taxon>
        <taxon>Pseudomonadati</taxon>
        <taxon>Pseudomonadota</taxon>
        <taxon>Gammaproteobacteria</taxon>
        <taxon>Methylococcales</taxon>
        <taxon>Methylococcaceae</taxon>
        <taxon>Methylomonas</taxon>
    </lineage>
</organism>
<dbReference type="Proteomes" id="UP000078476">
    <property type="component" value="Unassembled WGS sequence"/>
</dbReference>
<name>A0A177N3V8_9GAMM</name>
<evidence type="ECO:0000313" key="3">
    <source>
        <dbReference type="Proteomes" id="UP000078476"/>
    </source>
</evidence>
<protein>
    <submittedName>
        <fullName evidence="2">Uncharacterized protein</fullName>
    </submittedName>
</protein>
<comment type="caution">
    <text evidence="2">The sequence shown here is derived from an EMBL/GenBank/DDBJ whole genome shotgun (WGS) entry which is preliminary data.</text>
</comment>
<keyword evidence="1" id="KW-0812">Transmembrane</keyword>
<proteinExistence type="predicted"/>
<gene>
    <name evidence="2" type="ORF">A1359_13450</name>
</gene>
<evidence type="ECO:0000256" key="1">
    <source>
        <dbReference type="SAM" id="Phobius"/>
    </source>
</evidence>
<dbReference type="AlphaFoldDB" id="A0A177N3V8"/>
<keyword evidence="1" id="KW-1133">Transmembrane helix</keyword>
<sequence>MERKLQILPILIICGMTLAAPNVNANMISLNFTTYTTSIGGSSGYSDFWNNPLQSSYSISLDSTTLQNFASTTAYNNTPNYTETVTTALNNGGQNLYAWGTDTLVSNGTINQSFTQLQTVQAVNREMRNGVQFTDSSTSYTSTNQVYTGNLPPELIPTLSNQHTRENSYANFDWSASLGTDPEFVVYDEQQLASFLFSLIGNQFNFYKSSNISACLDLQEWGCSNQTQLSYRSESGYAILSSFNVGAIAPVPLPTAFWLFTSGLGVLGFARKRKI</sequence>
<accession>A0A177N3V8</accession>
<feature type="transmembrane region" description="Helical" evidence="1">
    <location>
        <begin position="251"/>
        <end position="270"/>
    </location>
</feature>